<protein>
    <recommendedName>
        <fullName evidence="3">SH2 domain-containing protein</fullName>
    </recommendedName>
</protein>
<evidence type="ECO:0000256" key="1">
    <source>
        <dbReference type="PROSITE-ProRule" id="PRU00191"/>
    </source>
</evidence>
<sequence length="214" mass="24960">MCWSLRVYWTVLHNLFARFFTNLAIKCSACASQQLCCCCYCCSSEDDCSCCHKYLQPMGSSSDVGAYDTPENHLDLTQQSGREFHDYVIVDDIDADYLQIEKRKIETEPFYRTIDRATAEDILTGREDGTCLVRPYKEEDVSIKYIVSIYAQKEFFHLFIRQIPGTELYAIGQEKRQEKLYRTPNEIIEFYKHNTLQCTNKECTLSLMLRPIVV</sequence>
<evidence type="ECO:0000256" key="2">
    <source>
        <dbReference type="SAM" id="SignalP"/>
    </source>
</evidence>
<dbReference type="Pfam" id="PF00017">
    <property type="entry name" value="SH2"/>
    <property type="match status" value="1"/>
</dbReference>
<keyword evidence="1" id="KW-0727">SH2 domain</keyword>
<dbReference type="InterPro" id="IPR000980">
    <property type="entry name" value="SH2"/>
</dbReference>
<dbReference type="STRING" id="35570.A0A1I8PR04"/>
<dbReference type="VEuPathDB" id="VectorBase:SCAU010338"/>
<dbReference type="SMART" id="SM00252">
    <property type="entry name" value="SH2"/>
    <property type="match status" value="1"/>
</dbReference>
<reference evidence="4" key="1">
    <citation type="submission" date="2020-05" db="UniProtKB">
        <authorList>
            <consortium name="EnsemblMetazoa"/>
        </authorList>
    </citation>
    <scope>IDENTIFICATION</scope>
    <source>
        <strain evidence="4">USDA</strain>
    </source>
</reference>
<evidence type="ECO:0000313" key="5">
    <source>
        <dbReference type="Proteomes" id="UP000095300"/>
    </source>
</evidence>
<dbReference type="PROSITE" id="PS50001">
    <property type="entry name" value="SH2"/>
    <property type="match status" value="1"/>
</dbReference>
<dbReference type="Gene3D" id="3.30.505.10">
    <property type="entry name" value="SH2 domain"/>
    <property type="match status" value="1"/>
</dbReference>
<dbReference type="Proteomes" id="UP000095300">
    <property type="component" value="Unassembled WGS sequence"/>
</dbReference>
<accession>A0A1I8PR04</accession>
<proteinExistence type="predicted"/>
<dbReference type="OrthoDB" id="10044490at2759"/>
<dbReference type="InterPro" id="IPR036860">
    <property type="entry name" value="SH2_dom_sf"/>
</dbReference>
<gene>
    <name evidence="4" type="primary">106095697</name>
</gene>
<evidence type="ECO:0000313" key="4">
    <source>
        <dbReference type="EnsemblMetazoa" id="SCAU010338-PA"/>
    </source>
</evidence>
<evidence type="ECO:0000259" key="3">
    <source>
        <dbReference type="PROSITE" id="PS50001"/>
    </source>
</evidence>
<keyword evidence="5" id="KW-1185">Reference proteome</keyword>
<feature type="domain" description="SH2" evidence="3">
    <location>
        <begin position="109"/>
        <end position="212"/>
    </location>
</feature>
<feature type="chain" id="PRO_5009327207" description="SH2 domain-containing protein" evidence="2">
    <location>
        <begin position="25"/>
        <end position="214"/>
    </location>
</feature>
<feature type="signal peptide" evidence="2">
    <location>
        <begin position="1"/>
        <end position="24"/>
    </location>
</feature>
<name>A0A1I8PR04_STOCA</name>
<dbReference type="AlphaFoldDB" id="A0A1I8PR04"/>
<keyword evidence="2" id="KW-0732">Signal</keyword>
<dbReference type="EnsemblMetazoa" id="SCAU010338-RA">
    <property type="protein sequence ID" value="SCAU010338-PA"/>
    <property type="gene ID" value="SCAU010338"/>
</dbReference>
<organism evidence="4 5">
    <name type="scientific">Stomoxys calcitrans</name>
    <name type="common">Stable fly</name>
    <name type="synonym">Conops calcitrans</name>
    <dbReference type="NCBI Taxonomy" id="35570"/>
    <lineage>
        <taxon>Eukaryota</taxon>
        <taxon>Metazoa</taxon>
        <taxon>Ecdysozoa</taxon>
        <taxon>Arthropoda</taxon>
        <taxon>Hexapoda</taxon>
        <taxon>Insecta</taxon>
        <taxon>Pterygota</taxon>
        <taxon>Neoptera</taxon>
        <taxon>Endopterygota</taxon>
        <taxon>Diptera</taxon>
        <taxon>Brachycera</taxon>
        <taxon>Muscomorpha</taxon>
        <taxon>Muscoidea</taxon>
        <taxon>Muscidae</taxon>
        <taxon>Stomoxys</taxon>
    </lineage>
</organism>
<dbReference type="SUPFAM" id="SSF55550">
    <property type="entry name" value="SH2 domain"/>
    <property type="match status" value="1"/>
</dbReference>